<dbReference type="AlphaFoldDB" id="A0A516NG75"/>
<accession>A0A516NG75</accession>
<dbReference type="Proteomes" id="UP000317039">
    <property type="component" value="Chromosome"/>
</dbReference>
<sequence>MNLATALAAIDDALDRPFPKEKVDEGCFAADQSGPGCHLLDLACTDDCFDLDDDLEAYWAAQHRYDSDLADLQTALRERWGEGELLTLWGDSDLPPPVQVAEYAPVLRMIADYIPALRIWRRGERWIGVFVGQEDKELPLQLRVAVGLVSELP</sequence>
<dbReference type="GeneID" id="80331410"/>
<protein>
    <submittedName>
        <fullName evidence="1">Uncharacterized protein</fullName>
    </submittedName>
</protein>
<reference evidence="1 2" key="1">
    <citation type="submission" date="2019-07" db="EMBL/GenBank/DDBJ databases">
        <title>Complete Genome Sequence and Methylome Analysis of Nocardia otitidis-caviarum NEB252.</title>
        <authorList>
            <person name="Fomenkov A."/>
            <person name="Anton B.P."/>
            <person name="Vincze T."/>
            <person name="Roberts R.J."/>
        </authorList>
    </citation>
    <scope>NUCLEOTIDE SEQUENCE [LARGE SCALE GENOMIC DNA]</scope>
    <source>
        <strain evidence="1 2">NEB252</strain>
    </source>
</reference>
<dbReference type="EMBL" id="CP041695">
    <property type="protein sequence ID" value="QDP77909.1"/>
    <property type="molecule type" value="Genomic_DNA"/>
</dbReference>
<proteinExistence type="predicted"/>
<name>A0A516NG75_9NOCA</name>
<evidence type="ECO:0000313" key="1">
    <source>
        <dbReference type="EMBL" id="QDP77909.1"/>
    </source>
</evidence>
<organism evidence="1 2">
    <name type="scientific">Nocardia otitidiscaviarum</name>
    <dbReference type="NCBI Taxonomy" id="1823"/>
    <lineage>
        <taxon>Bacteria</taxon>
        <taxon>Bacillati</taxon>
        <taxon>Actinomycetota</taxon>
        <taxon>Actinomycetes</taxon>
        <taxon>Mycobacteriales</taxon>
        <taxon>Nocardiaceae</taxon>
        <taxon>Nocardia</taxon>
    </lineage>
</organism>
<gene>
    <name evidence="1" type="ORF">FOH10_03225</name>
</gene>
<dbReference type="RefSeq" id="WP_143979564.1">
    <property type="nucleotide sequence ID" value="NZ_CP041695.1"/>
</dbReference>
<dbReference type="KEGG" id="nod:FOH10_03225"/>
<evidence type="ECO:0000313" key="2">
    <source>
        <dbReference type="Proteomes" id="UP000317039"/>
    </source>
</evidence>